<dbReference type="Proteomes" id="UP000501690">
    <property type="component" value="Linkage Group LG2"/>
</dbReference>
<keyword evidence="2" id="KW-1185">Reference proteome</keyword>
<organism evidence="1 2">
    <name type="scientific">Vigna unguiculata</name>
    <name type="common">Cowpea</name>
    <dbReference type="NCBI Taxonomy" id="3917"/>
    <lineage>
        <taxon>Eukaryota</taxon>
        <taxon>Viridiplantae</taxon>
        <taxon>Streptophyta</taxon>
        <taxon>Embryophyta</taxon>
        <taxon>Tracheophyta</taxon>
        <taxon>Spermatophyta</taxon>
        <taxon>Magnoliopsida</taxon>
        <taxon>eudicotyledons</taxon>
        <taxon>Gunneridae</taxon>
        <taxon>Pentapetalae</taxon>
        <taxon>rosids</taxon>
        <taxon>fabids</taxon>
        <taxon>Fabales</taxon>
        <taxon>Fabaceae</taxon>
        <taxon>Papilionoideae</taxon>
        <taxon>50 kb inversion clade</taxon>
        <taxon>NPAAA clade</taxon>
        <taxon>indigoferoid/millettioid clade</taxon>
        <taxon>Phaseoleae</taxon>
        <taxon>Vigna</taxon>
    </lineage>
</organism>
<dbReference type="EMBL" id="CP039346">
    <property type="protein sequence ID" value="QCD82989.1"/>
    <property type="molecule type" value="Genomic_DNA"/>
</dbReference>
<accession>A0A4D6L3B4</accession>
<evidence type="ECO:0000313" key="1">
    <source>
        <dbReference type="EMBL" id="QCD82989.1"/>
    </source>
</evidence>
<dbReference type="AlphaFoldDB" id="A0A4D6L3B4"/>
<protein>
    <submittedName>
        <fullName evidence="1">Uncharacterized protein</fullName>
    </submittedName>
</protein>
<evidence type="ECO:0000313" key="2">
    <source>
        <dbReference type="Proteomes" id="UP000501690"/>
    </source>
</evidence>
<name>A0A4D6L3B4_VIGUN</name>
<proteinExistence type="predicted"/>
<reference evidence="1 2" key="1">
    <citation type="submission" date="2019-04" db="EMBL/GenBank/DDBJ databases">
        <title>An improved genome assembly and genetic linkage map for asparagus bean, Vigna unguiculata ssp. sesquipedialis.</title>
        <authorList>
            <person name="Xia Q."/>
            <person name="Zhang R."/>
            <person name="Dong Y."/>
        </authorList>
    </citation>
    <scope>NUCLEOTIDE SEQUENCE [LARGE SCALE GENOMIC DNA]</scope>
    <source>
        <tissue evidence="1">Leaf</tissue>
    </source>
</reference>
<gene>
    <name evidence="1" type="ORF">DEO72_LG2g3331</name>
</gene>
<sequence length="123" mass="13407">MELSCVMLDAVQQHLVVSDVAFLAHSVCTTTASLPLATDSNWSSHFGAGHQACRLSETIWCSNNTVSDLVAVQQVAWRSRLVQRKGKVIVHDQFVEAMAILENGCNKILHTMTGAVNLCNKVV</sequence>